<evidence type="ECO:0000313" key="7">
    <source>
        <dbReference type="Proteomes" id="UP001197247"/>
    </source>
</evidence>
<sequence length="315" mass="34224">MTAQGPGSRNFTLSQLRYFSVVAQEGSMTGAAGRLRITQSALSSAVAQLEAAMGVPLFRRLPRRGLSLTDPGRRLLRESLPLLEEVDRLPALVRGEEEALTGRLVVGVYEPIASVHLPDILHEFEARYPGVDVSLVEGDQETVRQALLSGTCEMGLLYSMGVLAGLETEVLETLPPHVLVAAGHPLARRGTPVRLAELADEPLILLDLPHTREYLAGLFDAAGVAPQVRHWVKGYDTVRSFVARGGYTILNRVLPHRGTHNGGQVVALELRDDLPGVDVLLARRDDTRPTRRAQAFAGLCRDQTGPSVAEHVSFM</sequence>
<dbReference type="PROSITE" id="PS50931">
    <property type="entry name" value="HTH_LYSR"/>
    <property type="match status" value="1"/>
</dbReference>
<evidence type="ECO:0000256" key="1">
    <source>
        <dbReference type="ARBA" id="ARBA00009437"/>
    </source>
</evidence>
<evidence type="ECO:0000256" key="3">
    <source>
        <dbReference type="ARBA" id="ARBA00023125"/>
    </source>
</evidence>
<dbReference type="InterPro" id="IPR005119">
    <property type="entry name" value="LysR_subst-bd"/>
</dbReference>
<dbReference type="SUPFAM" id="SSF53850">
    <property type="entry name" value="Periplasmic binding protein-like II"/>
    <property type="match status" value="1"/>
</dbReference>
<dbReference type="Gene3D" id="3.40.190.10">
    <property type="entry name" value="Periplasmic binding protein-like II"/>
    <property type="match status" value="2"/>
</dbReference>
<dbReference type="InterPro" id="IPR036390">
    <property type="entry name" value="WH_DNA-bd_sf"/>
</dbReference>
<dbReference type="SUPFAM" id="SSF46785">
    <property type="entry name" value="Winged helix' DNA-binding domain"/>
    <property type="match status" value="1"/>
</dbReference>
<dbReference type="Pfam" id="PF00126">
    <property type="entry name" value="HTH_1"/>
    <property type="match status" value="1"/>
</dbReference>
<evidence type="ECO:0000259" key="5">
    <source>
        <dbReference type="PROSITE" id="PS50931"/>
    </source>
</evidence>
<comment type="caution">
    <text evidence="6">The sequence shown here is derived from an EMBL/GenBank/DDBJ whole genome shotgun (WGS) entry which is preliminary data.</text>
</comment>
<organism evidence="6 7">
    <name type="scientific">Kineosporia corallincola</name>
    <dbReference type="NCBI Taxonomy" id="2835133"/>
    <lineage>
        <taxon>Bacteria</taxon>
        <taxon>Bacillati</taxon>
        <taxon>Actinomycetota</taxon>
        <taxon>Actinomycetes</taxon>
        <taxon>Kineosporiales</taxon>
        <taxon>Kineosporiaceae</taxon>
        <taxon>Kineosporia</taxon>
    </lineage>
</organism>
<dbReference type="PANTHER" id="PTHR30346">
    <property type="entry name" value="TRANSCRIPTIONAL DUAL REGULATOR HCAR-RELATED"/>
    <property type="match status" value="1"/>
</dbReference>
<keyword evidence="2" id="KW-0805">Transcription regulation</keyword>
<dbReference type="PRINTS" id="PR00039">
    <property type="entry name" value="HTHLYSR"/>
</dbReference>
<dbReference type="InterPro" id="IPR000847">
    <property type="entry name" value="LysR_HTH_N"/>
</dbReference>
<proteinExistence type="inferred from homology"/>
<keyword evidence="4" id="KW-0804">Transcription</keyword>
<keyword evidence="3" id="KW-0238">DNA-binding</keyword>
<evidence type="ECO:0000313" key="6">
    <source>
        <dbReference type="EMBL" id="MBT0772290.1"/>
    </source>
</evidence>
<protein>
    <submittedName>
        <fullName evidence="6">LysR family transcriptional regulator</fullName>
    </submittedName>
</protein>
<dbReference type="EMBL" id="JAHBAY010000011">
    <property type="protein sequence ID" value="MBT0772290.1"/>
    <property type="molecule type" value="Genomic_DNA"/>
</dbReference>
<gene>
    <name evidence="6" type="ORF">KIH74_25315</name>
</gene>
<feature type="domain" description="HTH lysR-type" evidence="5">
    <location>
        <begin position="11"/>
        <end position="69"/>
    </location>
</feature>
<accession>A0ABS5TMG4</accession>
<dbReference type="Gene3D" id="1.10.10.10">
    <property type="entry name" value="Winged helix-like DNA-binding domain superfamily/Winged helix DNA-binding domain"/>
    <property type="match status" value="1"/>
</dbReference>
<comment type="similarity">
    <text evidence="1">Belongs to the LysR transcriptional regulatory family.</text>
</comment>
<dbReference type="InterPro" id="IPR036388">
    <property type="entry name" value="WH-like_DNA-bd_sf"/>
</dbReference>
<dbReference type="PANTHER" id="PTHR30346:SF0">
    <property type="entry name" value="HCA OPERON TRANSCRIPTIONAL ACTIVATOR HCAR"/>
    <property type="match status" value="1"/>
</dbReference>
<dbReference type="Proteomes" id="UP001197247">
    <property type="component" value="Unassembled WGS sequence"/>
</dbReference>
<evidence type="ECO:0000256" key="2">
    <source>
        <dbReference type="ARBA" id="ARBA00023015"/>
    </source>
</evidence>
<keyword evidence="7" id="KW-1185">Reference proteome</keyword>
<name>A0ABS5TMG4_9ACTN</name>
<evidence type="ECO:0000256" key="4">
    <source>
        <dbReference type="ARBA" id="ARBA00023163"/>
    </source>
</evidence>
<dbReference type="Pfam" id="PF03466">
    <property type="entry name" value="LysR_substrate"/>
    <property type="match status" value="1"/>
</dbReference>
<reference evidence="6 7" key="1">
    <citation type="submission" date="2021-05" db="EMBL/GenBank/DDBJ databases">
        <title>Kineosporia and Streptomyces sp. nov. two new marine actinobacteria isolated from Coral.</title>
        <authorList>
            <person name="Buangrab K."/>
            <person name="Sutthacheep M."/>
            <person name="Yeemin T."/>
            <person name="Harunari E."/>
            <person name="Igarashi Y."/>
            <person name="Kanchanasin P."/>
            <person name="Tanasupawat S."/>
            <person name="Phongsopitanun W."/>
        </authorList>
    </citation>
    <scope>NUCLEOTIDE SEQUENCE [LARGE SCALE GENOMIC DNA]</scope>
    <source>
        <strain evidence="6 7">J2-2</strain>
    </source>
</reference>